<gene>
    <name evidence="1" type="ORF">PSON_ATCC_30995.1.T1810020</name>
</gene>
<evidence type="ECO:0000313" key="1">
    <source>
        <dbReference type="EMBL" id="CAD8127893.1"/>
    </source>
</evidence>
<name>A0A8S1RKF6_9CILI</name>
<reference evidence="1" key="1">
    <citation type="submission" date="2021-01" db="EMBL/GenBank/DDBJ databases">
        <authorList>
            <consortium name="Genoscope - CEA"/>
            <person name="William W."/>
        </authorList>
    </citation>
    <scope>NUCLEOTIDE SEQUENCE</scope>
</reference>
<protein>
    <submittedName>
        <fullName evidence="1">Uncharacterized protein</fullName>
    </submittedName>
</protein>
<evidence type="ECO:0000313" key="2">
    <source>
        <dbReference type="Proteomes" id="UP000692954"/>
    </source>
</evidence>
<organism evidence="1 2">
    <name type="scientific">Paramecium sonneborni</name>
    <dbReference type="NCBI Taxonomy" id="65129"/>
    <lineage>
        <taxon>Eukaryota</taxon>
        <taxon>Sar</taxon>
        <taxon>Alveolata</taxon>
        <taxon>Ciliophora</taxon>
        <taxon>Intramacronucleata</taxon>
        <taxon>Oligohymenophorea</taxon>
        <taxon>Peniculida</taxon>
        <taxon>Parameciidae</taxon>
        <taxon>Paramecium</taxon>
    </lineage>
</organism>
<accession>A0A8S1RKF6</accession>
<dbReference type="EMBL" id="CAJJDN010000181">
    <property type="protein sequence ID" value="CAD8127893.1"/>
    <property type="molecule type" value="Genomic_DNA"/>
</dbReference>
<comment type="caution">
    <text evidence="1">The sequence shown here is derived from an EMBL/GenBank/DDBJ whole genome shotgun (WGS) entry which is preliminary data.</text>
</comment>
<proteinExistence type="predicted"/>
<keyword evidence="2" id="KW-1185">Reference proteome</keyword>
<dbReference type="Proteomes" id="UP000692954">
    <property type="component" value="Unassembled WGS sequence"/>
</dbReference>
<dbReference type="AlphaFoldDB" id="A0A8S1RKF6"/>
<sequence length="180" mass="22106">MILSKYFTLCWLAIYDNQFNLSKFTILYTYFKQFTINHLHKNSHSNHIKNIQELPLYVDYDVQILYYLQSINNVEIQELLFYDQLNLLLKMNNNYLLMNLDCLCLNQTTTKKLQLFQCSNEYFIPNDVEYLELWRFRKIDFKYILISSHNQHTSQRHQFKRMQKLNQKQQRIIFGSIYEN</sequence>